<protein>
    <recommendedName>
        <fullName evidence="5">Suppressor of lethality of KEX2 GAS1 double null mutant protein 1</fullName>
    </recommendedName>
</protein>
<keyword evidence="4" id="KW-1185">Reference proteome</keyword>
<keyword evidence="2" id="KW-1133">Transmembrane helix</keyword>
<feature type="compositionally biased region" description="Polar residues" evidence="1">
    <location>
        <begin position="129"/>
        <end position="145"/>
    </location>
</feature>
<evidence type="ECO:0000256" key="1">
    <source>
        <dbReference type="SAM" id="MobiDB-lite"/>
    </source>
</evidence>
<accession>A0A1E4SYV7</accession>
<proteinExistence type="predicted"/>
<name>A0A1E4SYV7_9ASCO</name>
<dbReference type="EMBL" id="KV453855">
    <property type="protein sequence ID" value="ODV84677.1"/>
    <property type="molecule type" value="Genomic_DNA"/>
</dbReference>
<dbReference type="Proteomes" id="UP000094801">
    <property type="component" value="Unassembled WGS sequence"/>
</dbReference>
<evidence type="ECO:0000256" key="2">
    <source>
        <dbReference type="SAM" id="Phobius"/>
    </source>
</evidence>
<keyword evidence="2" id="KW-0472">Membrane</keyword>
<gene>
    <name evidence="3" type="ORF">CANARDRAFT_28840</name>
</gene>
<feature type="region of interest" description="Disordered" evidence="1">
    <location>
        <begin position="129"/>
        <end position="154"/>
    </location>
</feature>
<dbReference type="OrthoDB" id="4097102at2759"/>
<reference evidence="4" key="1">
    <citation type="submission" date="2016-04" db="EMBL/GenBank/DDBJ databases">
        <title>Comparative genomics of biotechnologically important yeasts.</title>
        <authorList>
            <consortium name="DOE Joint Genome Institute"/>
            <person name="Riley R."/>
            <person name="Haridas S."/>
            <person name="Wolfe K.H."/>
            <person name="Lopes M.R."/>
            <person name="Hittinger C.T."/>
            <person name="Goker M."/>
            <person name="Salamov A."/>
            <person name="Wisecaver J."/>
            <person name="Long T.M."/>
            <person name="Aerts A.L."/>
            <person name="Barry K."/>
            <person name="Choi C."/>
            <person name="Clum A."/>
            <person name="Coughlan A.Y."/>
            <person name="Deshpande S."/>
            <person name="Douglass A.P."/>
            <person name="Hanson S.J."/>
            <person name="Klenk H.-P."/>
            <person name="Labutti K."/>
            <person name="Lapidus A."/>
            <person name="Lindquist E."/>
            <person name="Lipzen A."/>
            <person name="Meier-Kolthoff J.P."/>
            <person name="Ohm R.A."/>
            <person name="Otillar R.P."/>
            <person name="Pangilinan J."/>
            <person name="Peng Y."/>
            <person name="Rokas A."/>
            <person name="Rosa C.A."/>
            <person name="Scheuner C."/>
            <person name="Sibirny A.A."/>
            <person name="Slot J.C."/>
            <person name="Stielow J.B."/>
            <person name="Sun H."/>
            <person name="Kurtzman C.P."/>
            <person name="Blackwell M."/>
            <person name="Grigoriev I.V."/>
            <person name="Jeffries T.W."/>
        </authorList>
    </citation>
    <scope>NUCLEOTIDE SEQUENCE [LARGE SCALE GENOMIC DNA]</scope>
    <source>
        <strain evidence="4">NRRL YB-2248</strain>
    </source>
</reference>
<organism evidence="3 4">
    <name type="scientific">[Candida] arabinofermentans NRRL YB-2248</name>
    <dbReference type="NCBI Taxonomy" id="983967"/>
    <lineage>
        <taxon>Eukaryota</taxon>
        <taxon>Fungi</taxon>
        <taxon>Dikarya</taxon>
        <taxon>Ascomycota</taxon>
        <taxon>Saccharomycotina</taxon>
        <taxon>Pichiomycetes</taxon>
        <taxon>Pichiales</taxon>
        <taxon>Pichiaceae</taxon>
        <taxon>Ogataea</taxon>
        <taxon>Ogataea/Candida clade</taxon>
    </lineage>
</organism>
<evidence type="ECO:0000313" key="3">
    <source>
        <dbReference type="EMBL" id="ODV84677.1"/>
    </source>
</evidence>
<sequence>MGDTGTAVGCAVGIPTGLALILVIALWYRQRRRYQNDLLEDHHAVDDERDLDLDHILNDKDSNIQSDTHNQSYITGTPTTKIRGLTIVPKDPNHSNSSQSINNTTNINVSQQHKSYIDYYESVIPILPQPTTRNVSSPSLANPTTVDDERKSNSSQQFLNNLIHHPQNQNHTPQRTNSDMSLQHQYIKQLHMNDSSSFPMNTTMINSTPSKINLMNNYHKTKSSLNLLNSNGGLKNQKSSSDLLSTKDSNLDLQTDITTTTPDKTIDNNSNTVDVNLETPKLTLTASPFDTPPRQSQYLSNGFTTDEDEINIDSKLDSDRASKISSIGGNSNFVDANESPIINDDFNGIELDEDEKDYYSNYKSNKQALRDSTLGKE</sequence>
<evidence type="ECO:0008006" key="5">
    <source>
        <dbReference type="Google" id="ProtNLM"/>
    </source>
</evidence>
<feature type="transmembrane region" description="Helical" evidence="2">
    <location>
        <begin position="6"/>
        <end position="28"/>
    </location>
</feature>
<keyword evidence="2" id="KW-0812">Transmembrane</keyword>
<dbReference type="AlphaFoldDB" id="A0A1E4SYV7"/>
<evidence type="ECO:0000313" key="4">
    <source>
        <dbReference type="Proteomes" id="UP000094801"/>
    </source>
</evidence>